<sequence length="85" mass="9650">MSRRDDSLHTPHSSSKGSLDSTAKSQWRLDPRSQESAAVVSREECIRIQQAWIKDKMGKSQEIKEDPEEDPSMCSDQDDDDPNDT</sequence>
<feature type="compositionally biased region" description="Acidic residues" evidence="1">
    <location>
        <begin position="65"/>
        <end position="85"/>
    </location>
</feature>
<feature type="region of interest" description="Disordered" evidence="1">
    <location>
        <begin position="1"/>
        <end position="41"/>
    </location>
</feature>
<organism evidence="2 3">
    <name type="scientific">Theobroma cacao</name>
    <name type="common">Cacao</name>
    <name type="synonym">Cocoa</name>
    <dbReference type="NCBI Taxonomy" id="3641"/>
    <lineage>
        <taxon>Eukaryota</taxon>
        <taxon>Viridiplantae</taxon>
        <taxon>Streptophyta</taxon>
        <taxon>Embryophyta</taxon>
        <taxon>Tracheophyta</taxon>
        <taxon>Spermatophyta</taxon>
        <taxon>Magnoliopsida</taxon>
        <taxon>eudicotyledons</taxon>
        <taxon>Gunneridae</taxon>
        <taxon>Pentapetalae</taxon>
        <taxon>rosids</taxon>
        <taxon>malvids</taxon>
        <taxon>Malvales</taxon>
        <taxon>Malvaceae</taxon>
        <taxon>Byttnerioideae</taxon>
        <taxon>Theobroma</taxon>
    </lineage>
</organism>
<feature type="compositionally biased region" description="Basic and acidic residues" evidence="1">
    <location>
        <begin position="53"/>
        <end position="64"/>
    </location>
</feature>
<feature type="region of interest" description="Disordered" evidence="1">
    <location>
        <begin position="53"/>
        <end position="85"/>
    </location>
</feature>
<dbReference type="Proteomes" id="UP000026915">
    <property type="component" value="Chromosome 10"/>
</dbReference>
<dbReference type="HOGENOM" id="CLU_172161_0_0_1"/>
<evidence type="ECO:0000313" key="2">
    <source>
        <dbReference type="EMBL" id="EOY19192.1"/>
    </source>
</evidence>
<dbReference type="AlphaFoldDB" id="A0A061FRE4"/>
<dbReference type="EMBL" id="CM001888">
    <property type="protein sequence ID" value="EOY19192.1"/>
    <property type="molecule type" value="Genomic_DNA"/>
</dbReference>
<evidence type="ECO:0000313" key="3">
    <source>
        <dbReference type="Proteomes" id="UP000026915"/>
    </source>
</evidence>
<evidence type="ECO:0000256" key="1">
    <source>
        <dbReference type="SAM" id="MobiDB-lite"/>
    </source>
</evidence>
<gene>
    <name evidence="2" type="ORF">TCM_044103</name>
</gene>
<proteinExistence type="predicted"/>
<keyword evidence="3" id="KW-1185">Reference proteome</keyword>
<name>A0A061FRE4_THECC</name>
<feature type="compositionally biased region" description="Polar residues" evidence="1">
    <location>
        <begin position="10"/>
        <end position="25"/>
    </location>
</feature>
<accession>A0A061FRE4</accession>
<dbReference type="Gramene" id="EOY19192">
    <property type="protein sequence ID" value="EOY19192"/>
    <property type="gene ID" value="TCM_044103"/>
</dbReference>
<dbReference type="InParanoid" id="A0A061FRE4"/>
<protein>
    <submittedName>
        <fullName evidence="2">Uncharacterized protein</fullName>
    </submittedName>
</protein>
<reference evidence="2 3" key="1">
    <citation type="journal article" date="2013" name="Genome Biol.">
        <title>The genome sequence of the most widely cultivated cacao type and its use to identify candidate genes regulating pod color.</title>
        <authorList>
            <person name="Motamayor J.C."/>
            <person name="Mockaitis K."/>
            <person name="Schmutz J."/>
            <person name="Haiminen N."/>
            <person name="Iii D.L."/>
            <person name="Cornejo O."/>
            <person name="Findley S.D."/>
            <person name="Zheng P."/>
            <person name="Utro F."/>
            <person name="Royaert S."/>
            <person name="Saski C."/>
            <person name="Jenkins J."/>
            <person name="Podicheti R."/>
            <person name="Zhao M."/>
            <person name="Scheffler B.E."/>
            <person name="Stack J.C."/>
            <person name="Feltus F.A."/>
            <person name="Mustiga G.M."/>
            <person name="Amores F."/>
            <person name="Phillips W."/>
            <person name="Marelli J.P."/>
            <person name="May G.D."/>
            <person name="Shapiro H."/>
            <person name="Ma J."/>
            <person name="Bustamante C.D."/>
            <person name="Schnell R.J."/>
            <person name="Main D."/>
            <person name="Gilbert D."/>
            <person name="Parida L."/>
            <person name="Kuhn D.N."/>
        </authorList>
    </citation>
    <scope>NUCLEOTIDE SEQUENCE [LARGE SCALE GENOMIC DNA]</scope>
    <source>
        <strain evidence="3">cv. Matina 1-6</strain>
    </source>
</reference>